<evidence type="ECO:0000313" key="6">
    <source>
        <dbReference type="Proteomes" id="UP001153365"/>
    </source>
</evidence>
<feature type="compositionally biased region" description="Pro residues" evidence="3">
    <location>
        <begin position="224"/>
        <end position="247"/>
    </location>
</feature>
<feature type="compositionally biased region" description="Basic and acidic residues" evidence="3">
    <location>
        <begin position="660"/>
        <end position="676"/>
    </location>
</feature>
<evidence type="ECO:0000256" key="2">
    <source>
        <dbReference type="PROSITE-ProRule" id="PRU00192"/>
    </source>
</evidence>
<protein>
    <submittedName>
        <fullName evidence="5">Expressed protein</fullName>
    </submittedName>
</protein>
<gene>
    <name evidence="5" type="ORF">PPACK8108_LOCUS8127</name>
</gene>
<feature type="compositionally biased region" description="Pro residues" evidence="3">
    <location>
        <begin position="947"/>
        <end position="958"/>
    </location>
</feature>
<feature type="compositionally biased region" description="Basic and acidic residues" evidence="3">
    <location>
        <begin position="628"/>
        <end position="651"/>
    </location>
</feature>
<evidence type="ECO:0000313" key="5">
    <source>
        <dbReference type="EMBL" id="CAH7673247.1"/>
    </source>
</evidence>
<evidence type="ECO:0000256" key="1">
    <source>
        <dbReference type="ARBA" id="ARBA00022443"/>
    </source>
</evidence>
<keyword evidence="6" id="KW-1185">Reference proteome</keyword>
<feature type="compositionally biased region" description="Pro residues" evidence="3">
    <location>
        <begin position="974"/>
        <end position="983"/>
    </location>
</feature>
<feature type="region of interest" description="Disordered" evidence="3">
    <location>
        <begin position="49"/>
        <end position="386"/>
    </location>
</feature>
<feature type="region of interest" description="Disordered" evidence="3">
    <location>
        <begin position="418"/>
        <end position="1134"/>
    </location>
</feature>
<feature type="compositionally biased region" description="Basic and acidic residues" evidence="3">
    <location>
        <begin position="823"/>
        <end position="849"/>
    </location>
</feature>
<keyword evidence="1 2" id="KW-0728">SH3 domain</keyword>
<dbReference type="Pfam" id="PF25459">
    <property type="entry name" value="AIM3_BBC1_C"/>
    <property type="match status" value="1"/>
</dbReference>
<feature type="compositionally biased region" description="Polar residues" evidence="3">
    <location>
        <begin position="93"/>
        <end position="103"/>
    </location>
</feature>
<dbReference type="Gene3D" id="2.30.30.40">
    <property type="entry name" value="SH3 Domains"/>
    <property type="match status" value="1"/>
</dbReference>
<feature type="compositionally biased region" description="Polar residues" evidence="3">
    <location>
        <begin position="1116"/>
        <end position="1126"/>
    </location>
</feature>
<feature type="compositionally biased region" description="Basic and acidic residues" evidence="3">
    <location>
        <begin position="468"/>
        <end position="478"/>
    </location>
</feature>
<feature type="compositionally biased region" description="Polar residues" evidence="3">
    <location>
        <begin position="907"/>
        <end position="916"/>
    </location>
</feature>
<feature type="compositionally biased region" description="Low complexity" evidence="3">
    <location>
        <begin position="264"/>
        <end position="275"/>
    </location>
</feature>
<feature type="compositionally biased region" description="Basic and acidic residues" evidence="3">
    <location>
        <begin position="69"/>
        <end position="78"/>
    </location>
</feature>
<feature type="compositionally biased region" description="Basic and acidic residues" evidence="3">
    <location>
        <begin position="605"/>
        <end position="615"/>
    </location>
</feature>
<evidence type="ECO:0000256" key="3">
    <source>
        <dbReference type="SAM" id="MobiDB-lite"/>
    </source>
</evidence>
<reference evidence="5" key="1">
    <citation type="submission" date="2022-06" db="EMBL/GenBank/DDBJ databases">
        <authorList>
            <consortium name="SYNGENTA / RWTH Aachen University"/>
        </authorList>
    </citation>
    <scope>NUCLEOTIDE SEQUENCE</scope>
</reference>
<feature type="compositionally biased region" description="Pro residues" evidence="3">
    <location>
        <begin position="922"/>
        <end position="933"/>
    </location>
</feature>
<feature type="domain" description="SH3" evidence="4">
    <location>
        <begin position="5"/>
        <end position="66"/>
    </location>
</feature>
<feature type="compositionally biased region" description="Polar residues" evidence="3">
    <location>
        <begin position="148"/>
        <end position="162"/>
    </location>
</feature>
<feature type="compositionally biased region" description="Low complexity" evidence="3">
    <location>
        <begin position="1095"/>
        <end position="1108"/>
    </location>
</feature>
<feature type="compositionally biased region" description="Basic and acidic residues" evidence="3">
    <location>
        <begin position="712"/>
        <end position="721"/>
    </location>
</feature>
<feature type="compositionally biased region" description="Basic and acidic residues" evidence="3">
    <location>
        <begin position="543"/>
        <end position="554"/>
    </location>
</feature>
<sequence>MSSPKYPYSARALMRFKSQDGCFTLTSNQIVTVISASDEDGDWVQVTDQQGVSGSVPAGFLVEIEEPVEEKVQPEGGREQPTVDGHREKNHDQVQQTASSEQLNEAERQPPLGVAESPQELKTAGESNIQPPELAKGSEDQQGPLKISSASSKAATHNQAPATDSKPATPSTPLSTSLEPSQPQPNLQNVASSKQPPPPAAKPNSLRDRIAMFNKPLSAASPSAPSPVRPKPPLARKPMAIPLPAPPIDSGDEQLNSSLLENRAAAAQSGGMSAADAEESVRAGGSLKDRIKLLQQQRQSAVPEPTPATAPKPKREWKRPQLAAGEEVQAIPGMMPIPPTQKASGPKDSGENQDSEVERPEELTDVQGSNVEEEEEEEEAARRRRIAERMAKLGGAKMGFGIPPPLVPKPAPVVQDPVSVLQSENLATETSQTSLPPERIALPPMPKRAGPPRRKTPVPTPTGQEANQRMEEYQKSQDDILTPPQLVKNLENPVEQGSPSGRPGPLEIDQEHLEEKIHDQNKKYSEDDDHHKPDQKNIGPPSDKSDSPKIEKFEPPIQEDQSSALVHEQLLSSNTNDRNQLVGASHTYAVTEGSVRPNSQEEVTNEDHPEIDSRTLDMCSNEEGALAEVHEKGQEFESEMRTEENNVDKPQVRSYLEESDLSKQLDDSVETEEKSGNLDALTNQPEYSDMKNDKHAPAAPPRRPLPPTLGAVHHDDGRQLEFPEEAEESLADEKSPSRVKTMLAGSMGLPPLSPRPNTRKPSGPREPKSPLTSIQKEDEIDKQSTVPRDLEASSAENVAVVSSDYHAQPDPHLIMDEETPSEYQKKPDSMDSKRLETENEETRTERVEDCEANDYEEEDEETSRRRRLAERMAKMGGRSMMGPMFSPVGSGSPPARRPSSNRAPPQLASQSTSYSPTIRKLPSPPRKPPPPRLPSSDSLPVASINLPPLPRSAPPPANPDLTFDKSEETEYEVQPPPPVPPKRPSQVRTLSNFENPPSTSSSSPPPASPSVRPSIPFGYQDALRRSNTRSQSNSSGLEERVLSHQKELEERGRELIDGSPPQPPPQPKRSLPSLPPGVPASSGYTQHNEDKESPSHPSRSGSFESSRSGNRRRSGLNEQQDLKTGQSPGGASRFAKPTAEALLPEVSYSSSRMGFKARDLDLASERWWRHRPVAPPSSVSSMKDVLVRLQGSSTLQKGKSIYQYELVVIRDDYSKTIVNIKFDDNDDESGTEMNQLHYPPPEPYDISALQELGQTLGPQIVARAKAKEDEKGFKGEEDGASLVKTIVRSLEVALEPVGQTYGEVVYKCEIQDVKGAHPEIEVKDDIRPGDIVASYGATFKGKGIGHGSMNLGTVSNPHLGIVAEHDVKKNKFKAYGIFHGKVELISYR</sequence>
<feature type="compositionally biased region" description="Low complexity" evidence="3">
    <location>
        <begin position="165"/>
        <end position="185"/>
    </location>
</feature>
<accession>A0AAV0AWX8</accession>
<dbReference type="InterPro" id="IPR057402">
    <property type="entry name" value="AIM3_BBC1_C"/>
</dbReference>
<feature type="compositionally biased region" description="Basic and acidic residues" evidence="3">
    <location>
        <begin position="509"/>
        <end position="535"/>
    </location>
</feature>
<dbReference type="PANTHER" id="PTHR48125:SF10">
    <property type="entry name" value="OS12G0136300 PROTEIN"/>
    <property type="match status" value="1"/>
</dbReference>
<dbReference type="PROSITE" id="PS50002">
    <property type="entry name" value="SH3"/>
    <property type="match status" value="1"/>
</dbReference>
<dbReference type="InterPro" id="IPR036028">
    <property type="entry name" value="SH3-like_dom_sf"/>
</dbReference>
<feature type="compositionally biased region" description="Polar residues" evidence="3">
    <location>
        <begin position="420"/>
        <end position="435"/>
    </location>
</feature>
<feature type="compositionally biased region" description="Polar residues" evidence="3">
    <location>
        <begin position="986"/>
        <end position="995"/>
    </location>
</feature>
<dbReference type="EMBL" id="CALTRL010001649">
    <property type="protein sequence ID" value="CAH7673247.1"/>
    <property type="molecule type" value="Genomic_DNA"/>
</dbReference>
<name>A0AAV0AWX8_PHAPC</name>
<feature type="compositionally biased region" description="Pro residues" evidence="3">
    <location>
        <begin position="1060"/>
        <end position="1078"/>
    </location>
</feature>
<feature type="compositionally biased region" description="Pro residues" evidence="3">
    <location>
        <begin position="698"/>
        <end position="707"/>
    </location>
</feature>
<dbReference type="CDD" id="cd00174">
    <property type="entry name" value="SH3"/>
    <property type="match status" value="1"/>
</dbReference>
<evidence type="ECO:0000259" key="4">
    <source>
        <dbReference type="PROSITE" id="PS50002"/>
    </source>
</evidence>
<dbReference type="InterPro" id="IPR001452">
    <property type="entry name" value="SH3_domain"/>
</dbReference>
<feature type="compositionally biased region" description="Low complexity" evidence="3">
    <location>
        <begin position="886"/>
        <end position="905"/>
    </location>
</feature>
<feature type="compositionally biased region" description="Acidic residues" evidence="3">
    <location>
        <begin position="850"/>
        <end position="861"/>
    </location>
</feature>
<feature type="compositionally biased region" description="Basic and acidic residues" evidence="3">
    <location>
        <begin position="1037"/>
        <end position="1056"/>
    </location>
</feature>
<comment type="caution">
    <text evidence="5">The sequence shown here is derived from an EMBL/GenBank/DDBJ whole genome shotgun (WGS) entry which is preliminary data.</text>
</comment>
<dbReference type="PANTHER" id="PTHR48125">
    <property type="entry name" value="LP07818P1"/>
    <property type="match status" value="1"/>
</dbReference>
<feature type="compositionally biased region" description="Low complexity" evidence="3">
    <location>
        <begin position="792"/>
        <end position="803"/>
    </location>
</feature>
<feature type="compositionally biased region" description="Polar residues" evidence="3">
    <location>
        <begin position="559"/>
        <end position="579"/>
    </location>
</feature>
<proteinExistence type="predicted"/>
<dbReference type="Proteomes" id="UP001153365">
    <property type="component" value="Unassembled WGS sequence"/>
</dbReference>
<organism evidence="5 6">
    <name type="scientific">Phakopsora pachyrhizi</name>
    <name type="common">Asian soybean rust disease fungus</name>
    <dbReference type="NCBI Taxonomy" id="170000"/>
    <lineage>
        <taxon>Eukaryota</taxon>
        <taxon>Fungi</taxon>
        <taxon>Dikarya</taxon>
        <taxon>Basidiomycota</taxon>
        <taxon>Pucciniomycotina</taxon>
        <taxon>Pucciniomycetes</taxon>
        <taxon>Pucciniales</taxon>
        <taxon>Phakopsoraceae</taxon>
        <taxon>Phakopsora</taxon>
    </lineage>
</organism>
<dbReference type="SUPFAM" id="SSF50044">
    <property type="entry name" value="SH3-domain"/>
    <property type="match status" value="1"/>
</dbReference>